<proteinExistence type="predicted"/>
<gene>
    <name evidence="1" type="ORF">HYFRA_00003633</name>
</gene>
<protein>
    <submittedName>
        <fullName evidence="1">Uncharacterized protein</fullName>
    </submittedName>
</protein>
<evidence type="ECO:0000313" key="2">
    <source>
        <dbReference type="Proteomes" id="UP000696280"/>
    </source>
</evidence>
<dbReference type="EMBL" id="CAJVRL010000070">
    <property type="protein sequence ID" value="CAG8956253.1"/>
    <property type="molecule type" value="Genomic_DNA"/>
</dbReference>
<dbReference type="Proteomes" id="UP000696280">
    <property type="component" value="Unassembled WGS sequence"/>
</dbReference>
<sequence>MYKGPIGGGVVVSVRPVDALNSLTPNDNVVTRTELIHLALAVAVVVGIDNLRGQAKKGKVPEQVKKSGV</sequence>
<accession>A0A9N9L0W4</accession>
<evidence type="ECO:0000313" key="1">
    <source>
        <dbReference type="EMBL" id="CAG8956253.1"/>
    </source>
</evidence>
<organism evidence="1 2">
    <name type="scientific">Hymenoscyphus fraxineus</name>
    <dbReference type="NCBI Taxonomy" id="746836"/>
    <lineage>
        <taxon>Eukaryota</taxon>
        <taxon>Fungi</taxon>
        <taxon>Dikarya</taxon>
        <taxon>Ascomycota</taxon>
        <taxon>Pezizomycotina</taxon>
        <taxon>Leotiomycetes</taxon>
        <taxon>Helotiales</taxon>
        <taxon>Helotiaceae</taxon>
        <taxon>Hymenoscyphus</taxon>
    </lineage>
</organism>
<comment type="caution">
    <text evidence="1">The sequence shown here is derived from an EMBL/GenBank/DDBJ whole genome shotgun (WGS) entry which is preliminary data.</text>
</comment>
<name>A0A9N9L0W4_9HELO</name>
<keyword evidence="2" id="KW-1185">Reference proteome</keyword>
<reference evidence="1" key="1">
    <citation type="submission" date="2021-07" db="EMBL/GenBank/DDBJ databases">
        <authorList>
            <person name="Durling M."/>
        </authorList>
    </citation>
    <scope>NUCLEOTIDE SEQUENCE</scope>
</reference>
<dbReference type="AlphaFoldDB" id="A0A9N9L0W4"/>